<dbReference type="OrthoDB" id="7683934at2759"/>
<dbReference type="EnsemblMetazoa" id="XM_016989038">
    <property type="protein sequence ID" value="XP_016844527"/>
    <property type="gene ID" value="LOC107981991"/>
</dbReference>
<evidence type="ECO:0000313" key="2">
    <source>
        <dbReference type="Proteomes" id="UP000002358"/>
    </source>
</evidence>
<protein>
    <submittedName>
        <fullName evidence="1">Uncharacterized protein</fullName>
    </submittedName>
</protein>
<dbReference type="KEGG" id="nvi:107981991"/>
<dbReference type="EnsemblMetazoa" id="XM_031922896">
    <property type="protein sequence ID" value="XP_031778756"/>
    <property type="gene ID" value="LOC107981991"/>
</dbReference>
<reference evidence="1" key="1">
    <citation type="submission" date="2021-01" db="UniProtKB">
        <authorList>
            <consortium name="EnsemblMetazoa"/>
        </authorList>
    </citation>
    <scope>IDENTIFICATION</scope>
</reference>
<organism evidence="1 2">
    <name type="scientific">Nasonia vitripennis</name>
    <name type="common">Parasitic wasp</name>
    <dbReference type="NCBI Taxonomy" id="7425"/>
    <lineage>
        <taxon>Eukaryota</taxon>
        <taxon>Metazoa</taxon>
        <taxon>Ecdysozoa</taxon>
        <taxon>Arthropoda</taxon>
        <taxon>Hexapoda</taxon>
        <taxon>Insecta</taxon>
        <taxon>Pterygota</taxon>
        <taxon>Neoptera</taxon>
        <taxon>Endopterygota</taxon>
        <taxon>Hymenoptera</taxon>
        <taxon>Apocrita</taxon>
        <taxon>Proctotrupomorpha</taxon>
        <taxon>Chalcidoidea</taxon>
        <taxon>Pteromalidae</taxon>
        <taxon>Pteromalinae</taxon>
        <taxon>Nasonia</taxon>
    </lineage>
</organism>
<dbReference type="InParanoid" id="A0A7M7PYR4"/>
<proteinExistence type="predicted"/>
<dbReference type="GeneID" id="107981991"/>
<dbReference type="RefSeq" id="XP_031778756.1">
    <property type="nucleotide sequence ID" value="XM_031922896.2"/>
</dbReference>
<keyword evidence="2" id="KW-1185">Reference proteome</keyword>
<evidence type="ECO:0000313" key="1">
    <source>
        <dbReference type="EnsemblMetazoa" id="XP_031778756"/>
    </source>
</evidence>
<sequence>MENQGYVPFEVVIQASIVVRYLRTHVPAIAAPAELELTVVTFETIDQKEGTISIEGYVKTKFTSVASRFENSSYGCGSITDGVRKITINIRNFVPAELEKGDVVTVLGLLIQTMFH</sequence>
<accession>A0A7M7PYR4</accession>
<name>A0A7M7PYR4_NASVI</name>
<dbReference type="Proteomes" id="UP000002358">
    <property type="component" value="Unassembled WGS sequence"/>
</dbReference>
<dbReference type="AlphaFoldDB" id="A0A7M7PYR4"/>
<dbReference type="RefSeq" id="XP_016844527.1">
    <property type="nucleotide sequence ID" value="XM_016989038.3"/>
</dbReference>